<evidence type="ECO:0000256" key="1">
    <source>
        <dbReference type="ARBA" id="ARBA00004613"/>
    </source>
</evidence>
<dbReference type="InterPro" id="IPR043504">
    <property type="entry name" value="Peptidase_S1_PA_chymotrypsin"/>
</dbReference>
<keyword evidence="17" id="KW-1185">Reference proteome</keyword>
<dbReference type="GO" id="GO:0004252">
    <property type="term" value="F:serine-type endopeptidase activity"/>
    <property type="evidence" value="ECO:0007669"/>
    <property type="project" value="UniProtKB-EC"/>
</dbReference>
<keyword evidence="9" id="KW-0865">Zymogen</keyword>
<dbReference type="PROSITE" id="PS00135">
    <property type="entry name" value="TRYPSIN_SER"/>
    <property type="match status" value="1"/>
</dbReference>
<comment type="subcellular location">
    <subcellularLocation>
        <location evidence="1">Secreted</location>
    </subcellularLocation>
</comment>
<keyword evidence="8 13" id="KW-0720">Serine protease</keyword>
<dbReference type="CDD" id="cd00190">
    <property type="entry name" value="Tryp_SPc"/>
    <property type="match status" value="1"/>
</dbReference>
<reference evidence="16" key="1">
    <citation type="submission" date="2020-05" db="UniProtKB">
        <authorList>
            <consortium name="EnsemblMetazoa"/>
        </authorList>
    </citation>
    <scope>IDENTIFICATION</scope>
    <source>
        <strain evidence="16">USDA</strain>
    </source>
</reference>
<evidence type="ECO:0000313" key="17">
    <source>
        <dbReference type="Proteomes" id="UP000095300"/>
    </source>
</evidence>
<dbReference type="InterPro" id="IPR001314">
    <property type="entry name" value="Peptidase_S1A"/>
</dbReference>
<keyword evidence="6" id="KW-0222">Digestion</keyword>
<comment type="similarity">
    <text evidence="2">Belongs to the peptidase S1 family.</text>
</comment>
<dbReference type="PANTHER" id="PTHR24276">
    <property type="entry name" value="POLYSERASE-RELATED"/>
    <property type="match status" value="1"/>
</dbReference>
<evidence type="ECO:0000256" key="14">
    <source>
        <dbReference type="SAM" id="SignalP"/>
    </source>
</evidence>
<dbReference type="PROSITE" id="PS50240">
    <property type="entry name" value="TRYPSIN_DOM"/>
    <property type="match status" value="1"/>
</dbReference>
<evidence type="ECO:0000256" key="12">
    <source>
        <dbReference type="ARBA" id="ARBA00038868"/>
    </source>
</evidence>
<keyword evidence="5 14" id="KW-0732">Signal</keyword>
<dbReference type="AlphaFoldDB" id="A0A1I8Q797"/>
<dbReference type="PANTHER" id="PTHR24276:SF97">
    <property type="entry name" value="GH13245P2-RELATED"/>
    <property type="match status" value="1"/>
</dbReference>
<dbReference type="SMART" id="SM00020">
    <property type="entry name" value="Tryp_SPc"/>
    <property type="match status" value="1"/>
</dbReference>
<evidence type="ECO:0000256" key="13">
    <source>
        <dbReference type="RuleBase" id="RU363034"/>
    </source>
</evidence>
<dbReference type="InterPro" id="IPR050430">
    <property type="entry name" value="Peptidase_S1"/>
</dbReference>
<organism evidence="16 17">
    <name type="scientific">Stomoxys calcitrans</name>
    <name type="common">Stable fly</name>
    <name type="synonym">Conops calcitrans</name>
    <dbReference type="NCBI Taxonomy" id="35570"/>
    <lineage>
        <taxon>Eukaryota</taxon>
        <taxon>Metazoa</taxon>
        <taxon>Ecdysozoa</taxon>
        <taxon>Arthropoda</taxon>
        <taxon>Hexapoda</taxon>
        <taxon>Insecta</taxon>
        <taxon>Pterygota</taxon>
        <taxon>Neoptera</taxon>
        <taxon>Endopterygota</taxon>
        <taxon>Diptera</taxon>
        <taxon>Brachycera</taxon>
        <taxon>Muscomorpha</taxon>
        <taxon>Muscoidea</taxon>
        <taxon>Muscidae</taxon>
        <taxon>Stomoxys</taxon>
    </lineage>
</organism>
<evidence type="ECO:0000256" key="4">
    <source>
        <dbReference type="ARBA" id="ARBA00022670"/>
    </source>
</evidence>
<dbReference type="EnsemblMetazoa" id="SCAU014549-RA">
    <property type="protein sequence ID" value="SCAU014549-PA"/>
    <property type="gene ID" value="SCAU014549"/>
</dbReference>
<dbReference type="InterPro" id="IPR018114">
    <property type="entry name" value="TRYPSIN_HIS"/>
</dbReference>
<evidence type="ECO:0000256" key="7">
    <source>
        <dbReference type="ARBA" id="ARBA00022801"/>
    </source>
</evidence>
<dbReference type="FunFam" id="2.40.10.10:FF:000077">
    <property type="entry name" value="Predicted protein"/>
    <property type="match status" value="1"/>
</dbReference>
<dbReference type="PROSITE" id="PS00134">
    <property type="entry name" value="TRYPSIN_HIS"/>
    <property type="match status" value="1"/>
</dbReference>
<evidence type="ECO:0000259" key="15">
    <source>
        <dbReference type="PROSITE" id="PS50240"/>
    </source>
</evidence>
<dbReference type="OrthoDB" id="10059102at2759"/>
<evidence type="ECO:0000256" key="11">
    <source>
        <dbReference type="ARBA" id="ARBA00036320"/>
    </source>
</evidence>
<evidence type="ECO:0000313" key="16">
    <source>
        <dbReference type="EnsemblMetazoa" id="SCAU014549-PA"/>
    </source>
</evidence>
<accession>A0A1I8Q797</accession>
<dbReference type="PRINTS" id="PR00722">
    <property type="entry name" value="CHYMOTRYPSIN"/>
</dbReference>
<protein>
    <recommendedName>
        <fullName evidence="12">trypsin</fullName>
        <ecNumber evidence="12">3.4.21.4</ecNumber>
    </recommendedName>
</protein>
<evidence type="ECO:0000256" key="9">
    <source>
        <dbReference type="ARBA" id="ARBA00023145"/>
    </source>
</evidence>
<dbReference type="EC" id="3.4.21.4" evidence="12"/>
<evidence type="ECO:0000256" key="10">
    <source>
        <dbReference type="ARBA" id="ARBA00023157"/>
    </source>
</evidence>
<dbReference type="Proteomes" id="UP000095300">
    <property type="component" value="Unassembled WGS sequence"/>
</dbReference>
<name>A0A1I8Q797_STOCA</name>
<keyword evidence="4 13" id="KW-0645">Protease</keyword>
<dbReference type="GO" id="GO:0007586">
    <property type="term" value="P:digestion"/>
    <property type="evidence" value="ECO:0007669"/>
    <property type="project" value="UniProtKB-KW"/>
</dbReference>
<dbReference type="Gene3D" id="2.40.10.10">
    <property type="entry name" value="Trypsin-like serine proteases"/>
    <property type="match status" value="1"/>
</dbReference>
<evidence type="ECO:0000256" key="2">
    <source>
        <dbReference type="ARBA" id="ARBA00007664"/>
    </source>
</evidence>
<dbReference type="STRING" id="35570.A0A1I8Q797"/>
<gene>
    <name evidence="16" type="primary">106091295</name>
</gene>
<feature type="domain" description="Peptidase S1" evidence="15">
    <location>
        <begin position="27"/>
        <end position="252"/>
    </location>
</feature>
<keyword evidence="10" id="KW-1015">Disulfide bond</keyword>
<dbReference type="InterPro" id="IPR001254">
    <property type="entry name" value="Trypsin_dom"/>
</dbReference>
<evidence type="ECO:0000256" key="6">
    <source>
        <dbReference type="ARBA" id="ARBA00022757"/>
    </source>
</evidence>
<evidence type="ECO:0000256" key="8">
    <source>
        <dbReference type="ARBA" id="ARBA00022825"/>
    </source>
</evidence>
<feature type="signal peptide" evidence="14">
    <location>
        <begin position="1"/>
        <end position="18"/>
    </location>
</feature>
<proteinExistence type="inferred from homology"/>
<keyword evidence="3" id="KW-0964">Secreted</keyword>
<keyword evidence="7 13" id="KW-0378">Hydrolase</keyword>
<dbReference type="InterPro" id="IPR033116">
    <property type="entry name" value="TRYPSIN_SER"/>
</dbReference>
<sequence>MMFLLTFLTLSVVGLSSASLARLDGRIVGGFAVDIKDVPFQVSLFSSNHFCGGSLIAKRFVLTAAHCTYGHDEFEPLFAVRIGSSVSDKGGLMVKVARVHQHEKFDWNTIDYDFSILELEDYDLNALSFEMQYAKLPTRSQVPDGTVLTVSGWGGTKNPSDDIRILRAVHVPKVNENVCEEAYKARITDRMLCAGLVEGGKDSCQGDSGGPLVRNRTLVGVVSWGSGCAQPNYPGVYARVSSVLPWIAEKTGLSL</sequence>
<dbReference type="VEuPathDB" id="VectorBase:SCAU014549"/>
<dbReference type="InterPro" id="IPR009003">
    <property type="entry name" value="Peptidase_S1_PA"/>
</dbReference>
<dbReference type="SUPFAM" id="SSF50494">
    <property type="entry name" value="Trypsin-like serine proteases"/>
    <property type="match status" value="1"/>
</dbReference>
<dbReference type="GO" id="GO:0006508">
    <property type="term" value="P:proteolysis"/>
    <property type="evidence" value="ECO:0007669"/>
    <property type="project" value="UniProtKB-KW"/>
</dbReference>
<dbReference type="GO" id="GO:0005576">
    <property type="term" value="C:extracellular region"/>
    <property type="evidence" value="ECO:0007669"/>
    <property type="project" value="UniProtKB-SubCell"/>
</dbReference>
<evidence type="ECO:0000256" key="5">
    <source>
        <dbReference type="ARBA" id="ARBA00022729"/>
    </source>
</evidence>
<feature type="chain" id="PRO_5009327834" description="trypsin" evidence="14">
    <location>
        <begin position="19"/>
        <end position="255"/>
    </location>
</feature>
<dbReference type="Pfam" id="PF00089">
    <property type="entry name" value="Trypsin"/>
    <property type="match status" value="1"/>
</dbReference>
<comment type="catalytic activity">
    <reaction evidence="11">
        <text>Preferential cleavage: Arg-|-Xaa, Lys-|-Xaa.</text>
        <dbReference type="EC" id="3.4.21.4"/>
    </reaction>
</comment>
<evidence type="ECO:0000256" key="3">
    <source>
        <dbReference type="ARBA" id="ARBA00022525"/>
    </source>
</evidence>
<dbReference type="KEGG" id="scac:106091295"/>